<evidence type="ECO:0000256" key="4">
    <source>
        <dbReference type="ARBA" id="ARBA00022777"/>
    </source>
</evidence>
<evidence type="ECO:0000256" key="5">
    <source>
        <dbReference type="ARBA" id="ARBA00023012"/>
    </source>
</evidence>
<dbReference type="KEGG" id="ruf:TH63_18650"/>
<keyword evidence="9" id="KW-1185">Reference proteome</keyword>
<dbReference type="InterPro" id="IPR005467">
    <property type="entry name" value="His_kinase_dom"/>
</dbReference>
<dbReference type="RefSeq" id="WP_048922287.1">
    <property type="nucleotide sequence ID" value="NZ_CP010777.1"/>
</dbReference>
<dbReference type="GO" id="GO:0000160">
    <property type="term" value="P:phosphorelay signal transduction system"/>
    <property type="evidence" value="ECO:0007669"/>
    <property type="project" value="UniProtKB-KW"/>
</dbReference>
<evidence type="ECO:0000256" key="3">
    <source>
        <dbReference type="ARBA" id="ARBA00022679"/>
    </source>
</evidence>
<dbReference type="AlphaFoldDB" id="A0A0H4VPH6"/>
<dbReference type="InterPro" id="IPR050482">
    <property type="entry name" value="Sensor_HK_TwoCompSys"/>
</dbReference>
<keyword evidence="5" id="KW-0902">Two-component regulatory system</keyword>
<feature type="domain" description="Histidine kinase" evidence="7">
    <location>
        <begin position="169"/>
        <end position="256"/>
    </location>
</feature>
<evidence type="ECO:0000256" key="2">
    <source>
        <dbReference type="ARBA" id="ARBA00012438"/>
    </source>
</evidence>
<dbReference type="OrthoDB" id="9760839at2"/>
<protein>
    <recommendedName>
        <fullName evidence="2">histidine kinase</fullName>
        <ecNumber evidence="2">2.7.13.3</ecNumber>
    </recommendedName>
</protein>
<evidence type="ECO:0000259" key="7">
    <source>
        <dbReference type="PROSITE" id="PS50109"/>
    </source>
</evidence>
<dbReference type="CDD" id="cd16917">
    <property type="entry name" value="HATPase_UhpB-NarQ-NarX-like"/>
    <property type="match status" value="1"/>
</dbReference>
<organism evidence="8 9">
    <name type="scientific">Rufibacter radiotolerans</name>
    <dbReference type="NCBI Taxonomy" id="1379910"/>
    <lineage>
        <taxon>Bacteria</taxon>
        <taxon>Pseudomonadati</taxon>
        <taxon>Bacteroidota</taxon>
        <taxon>Cytophagia</taxon>
        <taxon>Cytophagales</taxon>
        <taxon>Hymenobacteraceae</taxon>
        <taxon>Rufibacter</taxon>
    </lineage>
</organism>
<name>A0A0H4VPH6_9BACT</name>
<comment type="catalytic activity">
    <reaction evidence="1">
        <text>ATP + protein L-histidine = ADP + protein N-phospho-L-histidine.</text>
        <dbReference type="EC" id="2.7.13.3"/>
    </reaction>
</comment>
<dbReference type="SMART" id="SM00387">
    <property type="entry name" value="HATPase_c"/>
    <property type="match status" value="1"/>
</dbReference>
<keyword evidence="6" id="KW-1133">Transmembrane helix</keyword>
<dbReference type="InterPro" id="IPR036890">
    <property type="entry name" value="HATPase_C_sf"/>
</dbReference>
<proteinExistence type="predicted"/>
<dbReference type="PROSITE" id="PS50109">
    <property type="entry name" value="HIS_KIN"/>
    <property type="match status" value="1"/>
</dbReference>
<keyword evidence="3" id="KW-0808">Transferase</keyword>
<dbReference type="PANTHER" id="PTHR24421:SF10">
    <property type="entry name" value="NITRATE_NITRITE SENSOR PROTEIN NARQ"/>
    <property type="match status" value="1"/>
</dbReference>
<dbReference type="GO" id="GO:0004673">
    <property type="term" value="F:protein histidine kinase activity"/>
    <property type="evidence" value="ECO:0007669"/>
    <property type="project" value="UniProtKB-EC"/>
</dbReference>
<reference evidence="8 9" key="1">
    <citation type="submission" date="2015-01" db="EMBL/GenBank/DDBJ databases">
        <title>Rufibacter sp./DG31D/ whole genome sequencing.</title>
        <authorList>
            <person name="Kim M.K."/>
            <person name="Srinivasan S."/>
            <person name="Lee J.-J."/>
        </authorList>
    </citation>
    <scope>NUCLEOTIDE SEQUENCE [LARGE SCALE GENOMIC DNA]</scope>
    <source>
        <strain evidence="8 9">DG31D</strain>
    </source>
</reference>
<feature type="transmembrane region" description="Helical" evidence="6">
    <location>
        <begin position="12"/>
        <end position="33"/>
    </location>
</feature>
<sequence length="262" mass="29435">MLKSPSDIIPIILIGTAILLVLALFIVSFLFTYQKKQMLYLREKEQLRVNYEKAISESQLEVQEETLKYVGRELHDNIGQILSLIKMNLHDPANPDRVTVAKDLIGGAIQDVRSLSKNLNNDWADDIGLPQLIMLELEKIQRGGLIQTELFYDGFPCPLDSKKKLIVFRVFQESLNNILKHARATEITVQLHEKEPAESFYLEIADNGVGFDLQNAQLGSGLTNIRKRMEAIQGQVAVKSRVGSGTRTEIELSYHSATASAN</sequence>
<dbReference type="Gene3D" id="3.30.565.10">
    <property type="entry name" value="Histidine kinase-like ATPase, C-terminal domain"/>
    <property type="match status" value="1"/>
</dbReference>
<evidence type="ECO:0000313" key="8">
    <source>
        <dbReference type="EMBL" id="AKQ47203.1"/>
    </source>
</evidence>
<dbReference type="InterPro" id="IPR003594">
    <property type="entry name" value="HATPase_dom"/>
</dbReference>
<evidence type="ECO:0000256" key="6">
    <source>
        <dbReference type="SAM" id="Phobius"/>
    </source>
</evidence>
<accession>A0A0H4VPH6</accession>
<keyword evidence="6" id="KW-0472">Membrane</keyword>
<evidence type="ECO:0000313" key="9">
    <source>
        <dbReference type="Proteomes" id="UP000036458"/>
    </source>
</evidence>
<keyword evidence="6" id="KW-0812">Transmembrane</keyword>
<dbReference type="EMBL" id="CP010777">
    <property type="protein sequence ID" value="AKQ47203.1"/>
    <property type="molecule type" value="Genomic_DNA"/>
</dbReference>
<evidence type="ECO:0000256" key="1">
    <source>
        <dbReference type="ARBA" id="ARBA00000085"/>
    </source>
</evidence>
<dbReference type="Proteomes" id="UP000036458">
    <property type="component" value="Chromosome"/>
</dbReference>
<dbReference type="EC" id="2.7.13.3" evidence="2"/>
<dbReference type="PANTHER" id="PTHR24421">
    <property type="entry name" value="NITRATE/NITRITE SENSOR PROTEIN NARX-RELATED"/>
    <property type="match status" value="1"/>
</dbReference>
<dbReference type="PATRIC" id="fig|1379910.4.peg.4064"/>
<keyword evidence="4" id="KW-0418">Kinase</keyword>
<gene>
    <name evidence="8" type="ORF">TH63_18650</name>
</gene>
<dbReference type="SUPFAM" id="SSF55874">
    <property type="entry name" value="ATPase domain of HSP90 chaperone/DNA topoisomerase II/histidine kinase"/>
    <property type="match status" value="1"/>
</dbReference>
<dbReference type="STRING" id="1379910.TH63_18650"/>
<dbReference type="Pfam" id="PF02518">
    <property type="entry name" value="HATPase_c"/>
    <property type="match status" value="1"/>
</dbReference>